<gene>
    <name evidence="1" type="ORF">NFRAN_1369</name>
</gene>
<accession>A0A484I8Z5</accession>
<dbReference type="AlphaFoldDB" id="A0A484I8Z5"/>
<keyword evidence="2" id="KW-1185">Reference proteome</keyword>
<sequence>MHGITIKSNKILLTIFDADADADITRILCFNNFCRCCQ</sequence>
<organism evidence="1 2">
    <name type="scientific">Candidatus Nitrosocosmicus franklandianus</name>
    <dbReference type="NCBI Taxonomy" id="1798806"/>
    <lineage>
        <taxon>Archaea</taxon>
        <taxon>Nitrososphaerota</taxon>
        <taxon>Nitrososphaeria</taxon>
        <taxon>Nitrososphaerales</taxon>
        <taxon>Nitrososphaeraceae</taxon>
        <taxon>Candidatus Nitrosocosmicus</taxon>
    </lineage>
</organism>
<evidence type="ECO:0000313" key="1">
    <source>
        <dbReference type="EMBL" id="VFJ13691.1"/>
    </source>
</evidence>
<name>A0A484I8Z5_9ARCH</name>
<reference evidence="1 2" key="1">
    <citation type="submission" date="2019-02" db="EMBL/GenBank/DDBJ databases">
        <authorList>
            <person name="Lehtovirta-Morley E L."/>
        </authorList>
    </citation>
    <scope>NUCLEOTIDE SEQUENCE [LARGE SCALE GENOMIC DNA]</scope>
    <source>
        <strain evidence="1">NFRAN1</strain>
    </source>
</reference>
<dbReference type="EMBL" id="LR216287">
    <property type="protein sequence ID" value="VFJ13691.1"/>
    <property type="molecule type" value="Genomic_DNA"/>
</dbReference>
<evidence type="ECO:0000313" key="2">
    <source>
        <dbReference type="Proteomes" id="UP000294299"/>
    </source>
</evidence>
<dbReference type="Proteomes" id="UP000294299">
    <property type="component" value="Chromosome NFRAN"/>
</dbReference>
<proteinExistence type="predicted"/>
<dbReference type="KEGG" id="nfn:NFRAN_1369"/>
<protein>
    <submittedName>
        <fullName evidence="1">Uncharacterized protein</fullName>
    </submittedName>
</protein>